<evidence type="ECO:0000313" key="1">
    <source>
        <dbReference type="EMBL" id="MCE3216945.1"/>
    </source>
</evidence>
<reference evidence="1 2" key="1">
    <citation type="journal article" date="2021" name="BMC Genomics">
        <title>Datura genome reveals duplications of psychoactive alkaloid biosynthetic genes and high mutation rate following tissue culture.</title>
        <authorList>
            <person name="Rajewski A."/>
            <person name="Carter-House D."/>
            <person name="Stajich J."/>
            <person name="Litt A."/>
        </authorList>
    </citation>
    <scope>NUCLEOTIDE SEQUENCE [LARGE SCALE GENOMIC DNA]</scope>
    <source>
        <strain evidence="1">AR-01</strain>
    </source>
</reference>
<proteinExistence type="predicted"/>
<comment type="caution">
    <text evidence="1">The sequence shown here is derived from an EMBL/GenBank/DDBJ whole genome shotgun (WGS) entry which is preliminary data.</text>
</comment>
<organism evidence="1 2">
    <name type="scientific">Datura stramonium</name>
    <name type="common">Jimsonweed</name>
    <name type="synonym">Common thornapple</name>
    <dbReference type="NCBI Taxonomy" id="4076"/>
    <lineage>
        <taxon>Eukaryota</taxon>
        <taxon>Viridiplantae</taxon>
        <taxon>Streptophyta</taxon>
        <taxon>Embryophyta</taxon>
        <taxon>Tracheophyta</taxon>
        <taxon>Spermatophyta</taxon>
        <taxon>Magnoliopsida</taxon>
        <taxon>eudicotyledons</taxon>
        <taxon>Gunneridae</taxon>
        <taxon>Pentapetalae</taxon>
        <taxon>asterids</taxon>
        <taxon>lamiids</taxon>
        <taxon>Solanales</taxon>
        <taxon>Solanaceae</taxon>
        <taxon>Solanoideae</taxon>
        <taxon>Datureae</taxon>
        <taxon>Datura</taxon>
    </lineage>
</organism>
<protein>
    <submittedName>
        <fullName evidence="1">Uncharacterized protein</fullName>
    </submittedName>
</protein>
<gene>
    <name evidence="1" type="ORF">HAX54_009627</name>
</gene>
<dbReference type="Proteomes" id="UP000823775">
    <property type="component" value="Unassembled WGS sequence"/>
</dbReference>
<dbReference type="EMBL" id="JACEIK010015234">
    <property type="protein sequence ID" value="MCE3216945.1"/>
    <property type="molecule type" value="Genomic_DNA"/>
</dbReference>
<evidence type="ECO:0000313" key="2">
    <source>
        <dbReference type="Proteomes" id="UP000823775"/>
    </source>
</evidence>
<accession>A0ABS8WY69</accession>
<sequence length="52" mass="5882">STNLLYGKALEIRQRKMEGINNEALATNILPKDLKFFSDYLGHGHGTDVVEY</sequence>
<name>A0ABS8WY69_DATST</name>
<feature type="non-terminal residue" evidence="1">
    <location>
        <position position="1"/>
    </location>
</feature>
<keyword evidence="2" id="KW-1185">Reference proteome</keyword>